<dbReference type="PANTHER" id="PTHR35897">
    <property type="entry name" value="METHYLTRANSFERASE AUSD"/>
    <property type="match status" value="1"/>
</dbReference>
<dbReference type="AlphaFoldDB" id="A0AAI8VI97"/>
<evidence type="ECO:0000313" key="7">
    <source>
        <dbReference type="Proteomes" id="UP001295740"/>
    </source>
</evidence>
<gene>
    <name evidence="6" type="ORF">KHLLAP_LOCUS5589</name>
</gene>
<evidence type="ECO:0000256" key="1">
    <source>
        <dbReference type="ARBA" id="ARBA00005179"/>
    </source>
</evidence>
<organism evidence="6 7">
    <name type="scientific">Anthostomella pinea</name>
    <dbReference type="NCBI Taxonomy" id="933095"/>
    <lineage>
        <taxon>Eukaryota</taxon>
        <taxon>Fungi</taxon>
        <taxon>Dikarya</taxon>
        <taxon>Ascomycota</taxon>
        <taxon>Pezizomycotina</taxon>
        <taxon>Sordariomycetes</taxon>
        <taxon>Xylariomycetidae</taxon>
        <taxon>Xylariales</taxon>
        <taxon>Xylariaceae</taxon>
        <taxon>Anthostomella</taxon>
    </lineage>
</organism>
<sequence>MIVSKLLLIAGLIAHVTPSPTSIDTRSNSVNLSPIVSRDEMPEELKSLFHAMAKKSGDPISEDDMEDRVLAARSESIMMGERNSYFMSYAFLTPTIPGLPWYEDDVLGRLRGNDEQSLLDVGSGPLPDLHWLLKDGVTKEKLFGTDLKGEFFAMGKKAFGKSHLDDDQLYGGVDLTKLDLIKGSKLDNHRFSIVYASRLFHLFRKDKEQKDIAANLLYMLAKKQKGAAALITGWTMAEAQLSGPWAAATHNEKSWEKLWDDAKDGYTGDGEIARIDTYISVQEPAQGSFKVLVTFED</sequence>
<comment type="similarity">
    <text evidence="4">Belongs to the class I-like SAM-binding methyltransferase superfamily.</text>
</comment>
<dbReference type="InterPro" id="IPR029063">
    <property type="entry name" value="SAM-dependent_MTases_sf"/>
</dbReference>
<keyword evidence="5" id="KW-0732">Signal</keyword>
<dbReference type="SUPFAM" id="SSF53335">
    <property type="entry name" value="S-adenosyl-L-methionine-dependent methyltransferases"/>
    <property type="match status" value="1"/>
</dbReference>
<name>A0AAI8VI97_9PEZI</name>
<evidence type="ECO:0000256" key="5">
    <source>
        <dbReference type="SAM" id="SignalP"/>
    </source>
</evidence>
<feature type="signal peptide" evidence="5">
    <location>
        <begin position="1"/>
        <end position="18"/>
    </location>
</feature>
<keyword evidence="2" id="KW-0808">Transferase</keyword>
<dbReference type="Gene3D" id="3.40.50.150">
    <property type="entry name" value="Vaccinia Virus protein VP39"/>
    <property type="match status" value="1"/>
</dbReference>
<dbReference type="Proteomes" id="UP001295740">
    <property type="component" value="Unassembled WGS sequence"/>
</dbReference>
<dbReference type="GO" id="GO:0016740">
    <property type="term" value="F:transferase activity"/>
    <property type="evidence" value="ECO:0007669"/>
    <property type="project" value="UniProtKB-KW"/>
</dbReference>
<evidence type="ECO:0000256" key="3">
    <source>
        <dbReference type="ARBA" id="ARBA00022691"/>
    </source>
</evidence>
<accession>A0AAI8VI97</accession>
<reference evidence="6" key="1">
    <citation type="submission" date="2023-10" db="EMBL/GenBank/DDBJ databases">
        <authorList>
            <person name="Hackl T."/>
        </authorList>
    </citation>
    <scope>NUCLEOTIDE SEQUENCE</scope>
</reference>
<dbReference type="PANTHER" id="PTHR35897:SF1">
    <property type="entry name" value="METHYLTRANSFERASE AUSD"/>
    <property type="match status" value="1"/>
</dbReference>
<dbReference type="InterPro" id="IPR051654">
    <property type="entry name" value="Meroterpenoid_MTases"/>
</dbReference>
<evidence type="ECO:0000256" key="2">
    <source>
        <dbReference type="ARBA" id="ARBA00022679"/>
    </source>
</evidence>
<keyword evidence="7" id="KW-1185">Reference proteome</keyword>
<comment type="caution">
    <text evidence="6">The sequence shown here is derived from an EMBL/GenBank/DDBJ whole genome shotgun (WGS) entry which is preliminary data.</text>
</comment>
<evidence type="ECO:0000313" key="6">
    <source>
        <dbReference type="EMBL" id="CAJ2505121.1"/>
    </source>
</evidence>
<protein>
    <submittedName>
        <fullName evidence="6">Uu.00g125150.m01.CDS01</fullName>
    </submittedName>
</protein>
<proteinExistence type="inferred from homology"/>
<feature type="chain" id="PRO_5042570310" evidence="5">
    <location>
        <begin position="19"/>
        <end position="297"/>
    </location>
</feature>
<evidence type="ECO:0000256" key="4">
    <source>
        <dbReference type="ARBA" id="ARBA00038314"/>
    </source>
</evidence>
<comment type="pathway">
    <text evidence="1">Secondary metabolite biosynthesis.</text>
</comment>
<dbReference type="EMBL" id="CAUWAG010000007">
    <property type="protein sequence ID" value="CAJ2505121.1"/>
    <property type="molecule type" value="Genomic_DNA"/>
</dbReference>
<keyword evidence="3" id="KW-0949">S-adenosyl-L-methionine</keyword>